<reference evidence="2 3" key="2">
    <citation type="journal article" date="2013" name="Plant Cell Physiol.">
        <title>Rice Annotation Project Database (RAP-DB): an integrative and interactive database for rice genomics.</title>
        <authorList>
            <person name="Sakai H."/>
            <person name="Lee S.S."/>
            <person name="Tanaka T."/>
            <person name="Numa H."/>
            <person name="Kim J."/>
            <person name="Kawahara Y."/>
            <person name="Wakimoto H."/>
            <person name="Yang C.C."/>
            <person name="Iwamoto M."/>
            <person name="Abe T."/>
            <person name="Yamada Y."/>
            <person name="Muto A."/>
            <person name="Inokuchi H."/>
            <person name="Ikemura T."/>
            <person name="Matsumoto T."/>
            <person name="Sasaki T."/>
            <person name="Itoh T."/>
        </authorList>
    </citation>
    <scope>NUCLEOTIDE SEQUENCE [LARGE SCALE GENOMIC DNA]</scope>
    <source>
        <strain evidence="3">cv. Nipponbare</strain>
    </source>
</reference>
<feature type="region of interest" description="Disordered" evidence="1">
    <location>
        <begin position="13"/>
        <end position="61"/>
    </location>
</feature>
<accession>A0A0P0XGL1</accession>
<dbReference type="InParanoid" id="A0A0P0XGL1"/>
<sequence>MVLAVAVSLAMRTTRASSGKAMRRGFADGTSRDQVEDGNGTNRSIAASSGTATRRNAGSPVALSSSDKVRYRYMMAIHALQLDVKLEAPNR</sequence>
<evidence type="ECO:0000313" key="2">
    <source>
        <dbReference type="EMBL" id="BAT05739.1"/>
    </source>
</evidence>
<keyword evidence="3" id="KW-1185">Reference proteome</keyword>
<evidence type="ECO:0000313" key="3">
    <source>
        <dbReference type="Proteomes" id="UP000059680"/>
    </source>
</evidence>
<dbReference type="Proteomes" id="UP000059680">
    <property type="component" value="Chromosome 8"/>
</dbReference>
<organism evidence="2 3">
    <name type="scientific">Oryza sativa subsp. japonica</name>
    <name type="common">Rice</name>
    <dbReference type="NCBI Taxonomy" id="39947"/>
    <lineage>
        <taxon>Eukaryota</taxon>
        <taxon>Viridiplantae</taxon>
        <taxon>Streptophyta</taxon>
        <taxon>Embryophyta</taxon>
        <taxon>Tracheophyta</taxon>
        <taxon>Spermatophyta</taxon>
        <taxon>Magnoliopsida</taxon>
        <taxon>Liliopsida</taxon>
        <taxon>Poales</taxon>
        <taxon>Poaceae</taxon>
        <taxon>BOP clade</taxon>
        <taxon>Oryzoideae</taxon>
        <taxon>Oryzeae</taxon>
        <taxon>Oryzinae</taxon>
        <taxon>Oryza</taxon>
        <taxon>Oryza sativa</taxon>
    </lineage>
</organism>
<reference evidence="3" key="1">
    <citation type="journal article" date="2005" name="Nature">
        <title>The map-based sequence of the rice genome.</title>
        <authorList>
            <consortium name="International rice genome sequencing project (IRGSP)"/>
            <person name="Matsumoto T."/>
            <person name="Wu J."/>
            <person name="Kanamori H."/>
            <person name="Katayose Y."/>
            <person name="Fujisawa M."/>
            <person name="Namiki N."/>
            <person name="Mizuno H."/>
            <person name="Yamamoto K."/>
            <person name="Antonio B.A."/>
            <person name="Baba T."/>
            <person name="Sakata K."/>
            <person name="Nagamura Y."/>
            <person name="Aoki H."/>
            <person name="Arikawa K."/>
            <person name="Arita K."/>
            <person name="Bito T."/>
            <person name="Chiden Y."/>
            <person name="Fujitsuka N."/>
            <person name="Fukunaka R."/>
            <person name="Hamada M."/>
            <person name="Harada C."/>
            <person name="Hayashi A."/>
            <person name="Hijishita S."/>
            <person name="Honda M."/>
            <person name="Hosokawa S."/>
            <person name="Ichikawa Y."/>
            <person name="Idonuma A."/>
            <person name="Iijima M."/>
            <person name="Ikeda M."/>
            <person name="Ikeno M."/>
            <person name="Ito K."/>
            <person name="Ito S."/>
            <person name="Ito T."/>
            <person name="Ito Y."/>
            <person name="Ito Y."/>
            <person name="Iwabuchi A."/>
            <person name="Kamiya K."/>
            <person name="Karasawa W."/>
            <person name="Kurita K."/>
            <person name="Katagiri S."/>
            <person name="Kikuta A."/>
            <person name="Kobayashi H."/>
            <person name="Kobayashi N."/>
            <person name="Machita K."/>
            <person name="Maehara T."/>
            <person name="Masukawa M."/>
            <person name="Mizubayashi T."/>
            <person name="Mukai Y."/>
            <person name="Nagasaki H."/>
            <person name="Nagata Y."/>
            <person name="Naito S."/>
            <person name="Nakashima M."/>
            <person name="Nakama Y."/>
            <person name="Nakamichi Y."/>
            <person name="Nakamura M."/>
            <person name="Meguro A."/>
            <person name="Negishi M."/>
            <person name="Ohta I."/>
            <person name="Ohta T."/>
            <person name="Okamoto M."/>
            <person name="Ono N."/>
            <person name="Saji S."/>
            <person name="Sakaguchi M."/>
            <person name="Sakai K."/>
            <person name="Shibata M."/>
            <person name="Shimokawa T."/>
            <person name="Song J."/>
            <person name="Takazaki Y."/>
            <person name="Terasawa K."/>
            <person name="Tsugane M."/>
            <person name="Tsuji K."/>
            <person name="Ueda S."/>
            <person name="Waki K."/>
            <person name="Yamagata H."/>
            <person name="Yamamoto M."/>
            <person name="Yamamoto S."/>
            <person name="Yamane H."/>
            <person name="Yoshiki S."/>
            <person name="Yoshihara R."/>
            <person name="Yukawa K."/>
            <person name="Zhong H."/>
            <person name="Yano M."/>
            <person name="Yuan Q."/>
            <person name="Ouyang S."/>
            <person name="Liu J."/>
            <person name="Jones K.M."/>
            <person name="Gansberger K."/>
            <person name="Moffat K."/>
            <person name="Hill J."/>
            <person name="Bera J."/>
            <person name="Fadrosh D."/>
            <person name="Jin S."/>
            <person name="Johri S."/>
            <person name="Kim M."/>
            <person name="Overton L."/>
            <person name="Reardon M."/>
            <person name="Tsitrin T."/>
            <person name="Vuong H."/>
            <person name="Weaver B."/>
            <person name="Ciecko A."/>
            <person name="Tallon L."/>
            <person name="Jackson J."/>
            <person name="Pai G."/>
            <person name="Aken S.V."/>
            <person name="Utterback T."/>
            <person name="Reidmuller S."/>
            <person name="Feldblyum T."/>
            <person name="Hsiao J."/>
            <person name="Zismann V."/>
            <person name="Iobst S."/>
            <person name="de Vazeille A.R."/>
            <person name="Buell C.R."/>
            <person name="Ying K."/>
            <person name="Li Y."/>
            <person name="Lu T."/>
            <person name="Huang Y."/>
            <person name="Zhao Q."/>
            <person name="Feng Q."/>
            <person name="Zhang L."/>
            <person name="Zhu J."/>
            <person name="Weng Q."/>
            <person name="Mu J."/>
            <person name="Lu Y."/>
            <person name="Fan D."/>
            <person name="Liu Y."/>
            <person name="Guan J."/>
            <person name="Zhang Y."/>
            <person name="Yu S."/>
            <person name="Liu X."/>
            <person name="Zhang Y."/>
            <person name="Hong G."/>
            <person name="Han B."/>
            <person name="Choisne N."/>
            <person name="Demange N."/>
            <person name="Orjeda G."/>
            <person name="Samain S."/>
            <person name="Cattolico L."/>
            <person name="Pelletier E."/>
            <person name="Couloux A."/>
            <person name="Segurens B."/>
            <person name="Wincker P."/>
            <person name="D'Hont A."/>
            <person name="Scarpelli C."/>
            <person name="Weissenbach J."/>
            <person name="Salanoubat M."/>
            <person name="Quetier F."/>
            <person name="Yu Y."/>
            <person name="Kim H.R."/>
            <person name="Rambo T."/>
            <person name="Currie J."/>
            <person name="Collura K."/>
            <person name="Luo M."/>
            <person name="Yang T."/>
            <person name="Ammiraju J.S.S."/>
            <person name="Engler F."/>
            <person name="Soderlund C."/>
            <person name="Wing R.A."/>
            <person name="Palmer L.E."/>
            <person name="de la Bastide M."/>
            <person name="Spiegel L."/>
            <person name="Nascimento L."/>
            <person name="Zutavern T."/>
            <person name="O'Shaughnessy A."/>
            <person name="Dike S."/>
            <person name="Dedhia N."/>
            <person name="Preston R."/>
            <person name="Balija V."/>
            <person name="McCombie W.R."/>
            <person name="Chow T."/>
            <person name="Chen H."/>
            <person name="Chung M."/>
            <person name="Chen C."/>
            <person name="Shaw J."/>
            <person name="Wu H."/>
            <person name="Hsiao K."/>
            <person name="Chao Y."/>
            <person name="Chu M."/>
            <person name="Cheng C."/>
            <person name="Hour A."/>
            <person name="Lee P."/>
            <person name="Lin S."/>
            <person name="Lin Y."/>
            <person name="Liou J."/>
            <person name="Liu S."/>
            <person name="Hsing Y."/>
            <person name="Raghuvanshi S."/>
            <person name="Mohanty A."/>
            <person name="Bharti A.K."/>
            <person name="Gaur A."/>
            <person name="Gupta V."/>
            <person name="Kumar D."/>
            <person name="Ravi V."/>
            <person name="Vij S."/>
            <person name="Kapur A."/>
            <person name="Khurana P."/>
            <person name="Khurana P."/>
            <person name="Khurana J.P."/>
            <person name="Tyagi A.K."/>
            <person name="Gaikwad K."/>
            <person name="Singh A."/>
            <person name="Dalal V."/>
            <person name="Srivastava S."/>
            <person name="Dixit A."/>
            <person name="Pal A.K."/>
            <person name="Ghazi I.A."/>
            <person name="Yadav M."/>
            <person name="Pandit A."/>
            <person name="Bhargava A."/>
            <person name="Sureshbabu K."/>
            <person name="Batra K."/>
            <person name="Sharma T.R."/>
            <person name="Mohapatra T."/>
            <person name="Singh N.K."/>
            <person name="Messing J."/>
            <person name="Nelson A.B."/>
            <person name="Fuks G."/>
            <person name="Kavchok S."/>
            <person name="Keizer G."/>
            <person name="Linton E."/>
            <person name="Llaca V."/>
            <person name="Song R."/>
            <person name="Tanyolac B."/>
            <person name="Young S."/>
            <person name="Ho-Il K."/>
            <person name="Hahn J.H."/>
            <person name="Sangsakoo G."/>
            <person name="Vanavichit A."/>
            <person name="de Mattos Luiz.A.T."/>
            <person name="Zimmer P.D."/>
            <person name="Malone G."/>
            <person name="Dellagostin O."/>
            <person name="de Oliveira A.C."/>
            <person name="Bevan M."/>
            <person name="Bancroft I."/>
            <person name="Minx P."/>
            <person name="Cordum H."/>
            <person name="Wilson R."/>
            <person name="Cheng Z."/>
            <person name="Jin W."/>
            <person name="Jiang J."/>
            <person name="Leong S.A."/>
            <person name="Iwama H."/>
            <person name="Gojobori T."/>
            <person name="Itoh T."/>
            <person name="Niimura Y."/>
            <person name="Fujii Y."/>
            <person name="Habara T."/>
            <person name="Sakai H."/>
            <person name="Sato Y."/>
            <person name="Wilson G."/>
            <person name="Kumar K."/>
            <person name="McCouch S."/>
            <person name="Juretic N."/>
            <person name="Hoen D."/>
            <person name="Wright S."/>
            <person name="Bruskiewich R."/>
            <person name="Bureau T."/>
            <person name="Miyao A."/>
            <person name="Hirochika H."/>
            <person name="Nishikawa T."/>
            <person name="Kadowaki K."/>
            <person name="Sugiura M."/>
            <person name="Burr B."/>
            <person name="Sasaki T."/>
        </authorList>
    </citation>
    <scope>NUCLEOTIDE SEQUENCE [LARGE SCALE GENOMIC DNA]</scope>
    <source>
        <strain evidence="3">cv. Nipponbare</strain>
    </source>
</reference>
<dbReference type="EMBL" id="AP014964">
    <property type="protein sequence ID" value="BAT05739.1"/>
    <property type="molecule type" value="Genomic_DNA"/>
</dbReference>
<feature type="compositionally biased region" description="Polar residues" evidence="1">
    <location>
        <begin position="39"/>
        <end position="61"/>
    </location>
</feature>
<reference evidence="2 3" key="3">
    <citation type="journal article" date="2013" name="Rice">
        <title>Improvement of the Oryza sativa Nipponbare reference genome using next generation sequence and optical map data.</title>
        <authorList>
            <person name="Kawahara Y."/>
            <person name="de la Bastide M."/>
            <person name="Hamilton J.P."/>
            <person name="Kanamori H."/>
            <person name="McCombie W.R."/>
            <person name="Ouyang S."/>
            <person name="Schwartz D.C."/>
            <person name="Tanaka T."/>
            <person name="Wu J."/>
            <person name="Zhou S."/>
            <person name="Childs K.L."/>
            <person name="Davidson R.M."/>
            <person name="Lin H."/>
            <person name="Quesada-Ocampo L."/>
            <person name="Vaillancourt B."/>
            <person name="Sakai H."/>
            <person name="Lee S.S."/>
            <person name="Kim J."/>
            <person name="Numa H."/>
            <person name="Itoh T."/>
            <person name="Buell C.R."/>
            <person name="Matsumoto T."/>
        </authorList>
    </citation>
    <scope>NUCLEOTIDE SEQUENCE [LARGE SCALE GENOMIC DNA]</scope>
    <source>
        <strain evidence="3">cv. Nipponbare</strain>
    </source>
</reference>
<dbReference type="PaxDb" id="39947-A0A0P0XGL1"/>
<proteinExistence type="predicted"/>
<dbReference type="AlphaFoldDB" id="A0A0P0XGL1"/>
<gene>
    <name evidence="2" type="ordered locus">Os08g0457501</name>
    <name evidence="2" type="ORF">OSNPB_080457501</name>
</gene>
<name>A0A0P0XGL1_ORYSJ</name>
<protein>
    <submittedName>
        <fullName evidence="2">Os08g0457501 protein</fullName>
    </submittedName>
</protein>
<evidence type="ECO:0000256" key="1">
    <source>
        <dbReference type="SAM" id="MobiDB-lite"/>
    </source>
</evidence>